<accession>A0A0C9ZEF2</accession>
<feature type="non-terminal residue" evidence="1">
    <location>
        <position position="1"/>
    </location>
</feature>
<reference evidence="1 2" key="1">
    <citation type="submission" date="2014-04" db="EMBL/GenBank/DDBJ databases">
        <authorList>
            <consortium name="DOE Joint Genome Institute"/>
            <person name="Kuo A."/>
            <person name="Kohler A."/>
            <person name="Costa M.D."/>
            <person name="Nagy L.G."/>
            <person name="Floudas D."/>
            <person name="Copeland A."/>
            <person name="Barry K.W."/>
            <person name="Cichocki N."/>
            <person name="Veneault-Fourrey C."/>
            <person name="LaButti K."/>
            <person name="Lindquist E.A."/>
            <person name="Lipzen A."/>
            <person name="Lundell T."/>
            <person name="Morin E."/>
            <person name="Murat C."/>
            <person name="Sun H."/>
            <person name="Tunlid A."/>
            <person name="Henrissat B."/>
            <person name="Grigoriev I.V."/>
            <person name="Hibbett D.S."/>
            <person name="Martin F."/>
            <person name="Nordberg H.P."/>
            <person name="Cantor M.N."/>
            <person name="Hua S.X."/>
        </authorList>
    </citation>
    <scope>NUCLEOTIDE SEQUENCE [LARGE SCALE GENOMIC DNA]</scope>
    <source>
        <strain evidence="1 2">441</strain>
    </source>
</reference>
<gene>
    <name evidence="1" type="ORF">PISMIDRAFT_61754</name>
</gene>
<feature type="non-terminal residue" evidence="1">
    <location>
        <position position="127"/>
    </location>
</feature>
<protein>
    <submittedName>
        <fullName evidence="1">Uncharacterized protein</fullName>
    </submittedName>
</protein>
<keyword evidence="2" id="KW-1185">Reference proteome</keyword>
<evidence type="ECO:0000313" key="1">
    <source>
        <dbReference type="EMBL" id="KIK24299.1"/>
    </source>
</evidence>
<dbReference type="AlphaFoldDB" id="A0A0C9ZEF2"/>
<reference evidence="2" key="2">
    <citation type="submission" date="2015-01" db="EMBL/GenBank/DDBJ databases">
        <title>Evolutionary Origins and Diversification of the Mycorrhizal Mutualists.</title>
        <authorList>
            <consortium name="DOE Joint Genome Institute"/>
            <consortium name="Mycorrhizal Genomics Consortium"/>
            <person name="Kohler A."/>
            <person name="Kuo A."/>
            <person name="Nagy L.G."/>
            <person name="Floudas D."/>
            <person name="Copeland A."/>
            <person name="Barry K.W."/>
            <person name="Cichocki N."/>
            <person name="Veneault-Fourrey C."/>
            <person name="LaButti K."/>
            <person name="Lindquist E.A."/>
            <person name="Lipzen A."/>
            <person name="Lundell T."/>
            <person name="Morin E."/>
            <person name="Murat C."/>
            <person name="Riley R."/>
            <person name="Ohm R."/>
            <person name="Sun H."/>
            <person name="Tunlid A."/>
            <person name="Henrissat B."/>
            <person name="Grigoriev I.V."/>
            <person name="Hibbett D.S."/>
            <person name="Martin F."/>
        </authorList>
    </citation>
    <scope>NUCLEOTIDE SEQUENCE [LARGE SCALE GENOMIC DNA]</scope>
    <source>
        <strain evidence="2">441</strain>
    </source>
</reference>
<name>A0A0C9ZEF2_9AGAM</name>
<sequence>LGMKLHQQMQKSIAKRQPALMAAIRRFNQYCEQLEELYNPTYAIPLPSPLPMKLTELCSDSTLLQDVWVSPSAGETPRWLEDVAVHDGIHALLKCDQCHEEQQHLGVEADNMCQWFGAEMCTVELAL</sequence>
<evidence type="ECO:0000313" key="2">
    <source>
        <dbReference type="Proteomes" id="UP000054018"/>
    </source>
</evidence>
<dbReference type="HOGENOM" id="CLU_004552_4_0_1"/>
<dbReference type="OrthoDB" id="3364670at2759"/>
<organism evidence="1 2">
    <name type="scientific">Pisolithus microcarpus 441</name>
    <dbReference type="NCBI Taxonomy" id="765257"/>
    <lineage>
        <taxon>Eukaryota</taxon>
        <taxon>Fungi</taxon>
        <taxon>Dikarya</taxon>
        <taxon>Basidiomycota</taxon>
        <taxon>Agaricomycotina</taxon>
        <taxon>Agaricomycetes</taxon>
        <taxon>Agaricomycetidae</taxon>
        <taxon>Boletales</taxon>
        <taxon>Sclerodermatineae</taxon>
        <taxon>Pisolithaceae</taxon>
        <taxon>Pisolithus</taxon>
    </lineage>
</organism>
<dbReference type="STRING" id="765257.A0A0C9ZEF2"/>
<dbReference type="Proteomes" id="UP000054018">
    <property type="component" value="Unassembled WGS sequence"/>
</dbReference>
<proteinExistence type="predicted"/>
<dbReference type="EMBL" id="KN833717">
    <property type="protein sequence ID" value="KIK24299.1"/>
    <property type="molecule type" value="Genomic_DNA"/>
</dbReference>